<dbReference type="AlphaFoldDB" id="A0A0M4DJ95"/>
<dbReference type="EMBL" id="CP011340">
    <property type="protein sequence ID" value="ALC25488.1"/>
    <property type="molecule type" value="Genomic_DNA"/>
</dbReference>
<feature type="transmembrane region" description="Helical" evidence="1">
    <location>
        <begin position="7"/>
        <end position="26"/>
    </location>
</feature>
<dbReference type="RefSeq" id="WP_005321899.1">
    <property type="nucleotide sequence ID" value="NZ_CP011340.1"/>
</dbReference>
<keyword evidence="1" id="KW-0812">Transmembrane</keyword>
<dbReference type="OrthoDB" id="428263at2"/>
<dbReference type="EMBL" id="CP011340">
    <property type="protein sequence ID" value="ALC18477.1"/>
    <property type="molecule type" value="Genomic_DNA"/>
</dbReference>
<gene>
    <name evidence="2" type="ORF">SPRI_0171</name>
    <name evidence="3" type="ORF">SPRI_7182</name>
</gene>
<feature type="transmembrane region" description="Helical" evidence="1">
    <location>
        <begin position="88"/>
        <end position="107"/>
    </location>
</feature>
<evidence type="ECO:0000313" key="2">
    <source>
        <dbReference type="EMBL" id="ALC18477.1"/>
    </source>
</evidence>
<feature type="transmembrane region" description="Helical" evidence="1">
    <location>
        <begin position="56"/>
        <end position="76"/>
    </location>
</feature>
<proteinExistence type="predicted"/>
<sequence length="163" mass="17117">MSTAAQPALHAATIAMGLSAGLYFSFDVSVLPGLDRGDDHTYVAAMQNINEAIENGLFGLVFFGAFLATGIAGARLTRIGQRTAARWTWAALALYTAAVVLTMRINVPLNKRLAAGGLPEAAGELAALRDTFKKTWAPSNAARTLACTAALLCLGRALSTLRH</sequence>
<keyword evidence="1" id="KW-1133">Transmembrane helix</keyword>
<dbReference type="KEGG" id="spri:SPRI_0171"/>
<dbReference type="OMA" id="STFVMRG"/>
<dbReference type="STRING" id="38300.SPRI_0171"/>
<dbReference type="InterPro" id="IPR013901">
    <property type="entry name" value="Anthrone_oxy"/>
</dbReference>
<dbReference type="Proteomes" id="UP000060513">
    <property type="component" value="Chromosome"/>
</dbReference>
<dbReference type="GeneID" id="97231794"/>
<evidence type="ECO:0000313" key="4">
    <source>
        <dbReference type="Proteomes" id="UP000060513"/>
    </source>
</evidence>
<protein>
    <submittedName>
        <fullName evidence="3">Membrane protein</fullName>
    </submittedName>
</protein>
<accession>A0A0M4DJ95</accession>
<evidence type="ECO:0000313" key="3">
    <source>
        <dbReference type="EMBL" id="ALC25488.1"/>
    </source>
</evidence>
<name>A0A0M4DJ95_STRPR</name>
<evidence type="ECO:0000256" key="1">
    <source>
        <dbReference type="SAM" id="Phobius"/>
    </source>
</evidence>
<reference evidence="3 4" key="1">
    <citation type="submission" date="2015-08" db="EMBL/GenBank/DDBJ databases">
        <title>Genome sequence of the pristinamycin over-producing bacterium Streptomyces pristinaespiralis HCCB10218.</title>
        <authorList>
            <person name="Tian J."/>
            <person name="Yang J."/>
            <person name="Li L."/>
            <person name="Ruan L."/>
            <person name="Wei W."/>
            <person name="Zheng G."/>
            <person name="Wei Z."/>
            <person name="Yang S."/>
            <person name="Ge M."/>
            <person name="Jiang W."/>
            <person name="Lu Y."/>
        </authorList>
    </citation>
    <scope>NUCLEOTIDE SEQUENCE [LARGE SCALE GENOMIC DNA]</scope>
    <source>
        <strain evidence="3 4">HCCB 10218</strain>
    </source>
</reference>
<organism evidence="3">
    <name type="scientific">Streptomyces pristinaespiralis</name>
    <dbReference type="NCBI Taxonomy" id="38300"/>
    <lineage>
        <taxon>Bacteria</taxon>
        <taxon>Bacillati</taxon>
        <taxon>Actinomycetota</taxon>
        <taxon>Actinomycetes</taxon>
        <taxon>Kitasatosporales</taxon>
        <taxon>Streptomycetaceae</taxon>
        <taxon>Streptomyces</taxon>
    </lineage>
</organism>
<dbReference type="KEGG" id="spri:SPRI_7182"/>
<dbReference type="Pfam" id="PF08592">
    <property type="entry name" value="Anthrone_oxy"/>
    <property type="match status" value="1"/>
</dbReference>
<keyword evidence="1" id="KW-0472">Membrane</keyword>
<dbReference type="PATRIC" id="fig|38300.4.peg.182"/>